<gene>
    <name evidence="8" type="ORF">IEI95_010950</name>
</gene>
<evidence type="ECO:0000256" key="1">
    <source>
        <dbReference type="ARBA" id="ARBA00022630"/>
    </source>
</evidence>
<keyword evidence="3" id="KW-0560">Oxidoreductase</keyword>
<dbReference type="Pfam" id="PF00296">
    <property type="entry name" value="Bac_luciferase"/>
    <property type="match status" value="1"/>
</dbReference>
<accession>A0AAE2RDP3</accession>
<evidence type="ECO:0000313" key="9">
    <source>
        <dbReference type="Proteomes" id="UP000655037"/>
    </source>
</evidence>
<feature type="binding site" evidence="6">
    <location>
        <position position="149"/>
    </location>
    <ligand>
        <name>FMN</name>
        <dbReference type="ChEBI" id="CHEBI:58210"/>
    </ligand>
</feature>
<name>A0AAE2RDP3_AGRVI</name>
<keyword evidence="8" id="KW-0614">Plasmid</keyword>
<feature type="domain" description="Luciferase-like" evidence="7">
    <location>
        <begin position="26"/>
        <end position="372"/>
    </location>
</feature>
<dbReference type="PANTHER" id="PTHR30011:SF16">
    <property type="entry name" value="C2H2 FINGER DOMAIN TRANSCRIPTION FACTOR (EUROFUNG)-RELATED"/>
    <property type="match status" value="1"/>
</dbReference>
<evidence type="ECO:0000256" key="3">
    <source>
        <dbReference type="ARBA" id="ARBA00023002"/>
    </source>
</evidence>
<comment type="caution">
    <text evidence="8">The sequence shown here is derived from an EMBL/GenBank/DDBJ whole genome shotgun (WGS) entry which is preliminary data.</text>
</comment>
<dbReference type="EMBL" id="JACXXJ020000004">
    <property type="protein sequence ID" value="MBF2714731.1"/>
    <property type="molecule type" value="Genomic_DNA"/>
</dbReference>
<dbReference type="GO" id="GO:0004497">
    <property type="term" value="F:monooxygenase activity"/>
    <property type="evidence" value="ECO:0007669"/>
    <property type="project" value="UniProtKB-KW"/>
</dbReference>
<dbReference type="Proteomes" id="UP000655037">
    <property type="component" value="Unassembled WGS sequence"/>
</dbReference>
<keyword evidence="2 6" id="KW-0288">FMN</keyword>
<dbReference type="RefSeq" id="WP_156537523.1">
    <property type="nucleotide sequence ID" value="NZ_JACXXJ020000004.1"/>
</dbReference>
<sequence>MAKKQIILGAQFPGVNNFTVWSDPAAGSQIEFSSFQHFAQSVERGKFDFIFLAEGLRLREQKGRFHELDVAGRPNTLAILTALASITQHVGLIGTLTTTFNEPYALARQLATLDSLSGGRSGWNVVTSPGAFTGANFRRGDHLPFKERYERARAFIEISRAVWAGEDFTHHTKHFDIAGRSSLAPLPQGAPVIAQAGDSEEGRELAASHADVIYSRHGTLEAGQAFYKDVKSRLAKYGRKPDALKILPGANFIIGDSLEDAQDKLRAIRLQQLSPKTAIVFLEQVWNRDLSSYDPDGPLPSIEPDTAEEKLAQGRANNLDAKGRLETAQQWREIAERDHLSIRELIIRVTARQHFIGTPQTIADDIDLYVQSDAADGFVFAPHITPGGFDTFVEKVIPILQEKGVFRTDYAEDSLRARLNLPLSENAASNTVGTTRETIAALRA</sequence>
<dbReference type="InterPro" id="IPR016215">
    <property type="entry name" value="NTA_MOA"/>
</dbReference>
<dbReference type="InterPro" id="IPR011251">
    <property type="entry name" value="Luciferase-like_dom"/>
</dbReference>
<dbReference type="SUPFAM" id="SSF51679">
    <property type="entry name" value="Bacterial luciferase-like"/>
    <property type="match status" value="1"/>
</dbReference>
<comment type="similarity">
    <text evidence="5">Belongs to the NtaA/SnaA/DszA monooxygenase family.</text>
</comment>
<keyword evidence="4" id="KW-0503">Monooxygenase</keyword>
<protein>
    <submittedName>
        <fullName evidence="8">LLM class flavin-dependent oxidoreductase</fullName>
    </submittedName>
</protein>
<evidence type="ECO:0000259" key="7">
    <source>
        <dbReference type="Pfam" id="PF00296"/>
    </source>
</evidence>
<dbReference type="InterPro" id="IPR036661">
    <property type="entry name" value="Luciferase-like_sf"/>
</dbReference>
<dbReference type="Gene3D" id="3.20.20.30">
    <property type="entry name" value="Luciferase-like domain"/>
    <property type="match status" value="1"/>
</dbReference>
<feature type="binding site" evidence="6">
    <location>
        <position position="199"/>
    </location>
    <ligand>
        <name>FMN</name>
        <dbReference type="ChEBI" id="CHEBI:58210"/>
    </ligand>
</feature>
<dbReference type="GO" id="GO:0016705">
    <property type="term" value="F:oxidoreductase activity, acting on paired donors, with incorporation or reduction of molecular oxygen"/>
    <property type="evidence" value="ECO:0007669"/>
    <property type="project" value="InterPro"/>
</dbReference>
<dbReference type="AlphaFoldDB" id="A0AAE2RDP3"/>
<evidence type="ECO:0000313" key="8">
    <source>
        <dbReference type="EMBL" id="MBF2714731.1"/>
    </source>
</evidence>
<evidence type="ECO:0000256" key="6">
    <source>
        <dbReference type="PIRSR" id="PIRSR000337-1"/>
    </source>
</evidence>
<proteinExistence type="inferred from homology"/>
<evidence type="ECO:0000256" key="5">
    <source>
        <dbReference type="ARBA" id="ARBA00033748"/>
    </source>
</evidence>
<dbReference type="PANTHER" id="PTHR30011">
    <property type="entry name" value="ALKANESULFONATE MONOOXYGENASE-RELATED"/>
    <property type="match status" value="1"/>
</dbReference>
<feature type="binding site" evidence="6">
    <location>
        <position position="95"/>
    </location>
    <ligand>
        <name>FMN</name>
        <dbReference type="ChEBI" id="CHEBI:58210"/>
    </ligand>
</feature>
<dbReference type="InterPro" id="IPR051260">
    <property type="entry name" value="Diverse_substr_monoxygenases"/>
</dbReference>
<dbReference type="PIRSF" id="PIRSF000337">
    <property type="entry name" value="NTA_MOA"/>
    <property type="match status" value="1"/>
</dbReference>
<evidence type="ECO:0000256" key="2">
    <source>
        <dbReference type="ARBA" id="ARBA00022643"/>
    </source>
</evidence>
<reference evidence="8" key="1">
    <citation type="submission" date="2020-11" db="EMBL/GenBank/DDBJ databases">
        <title>Agrobacterium vitis strain K377 genome.</title>
        <authorList>
            <person name="Xi H."/>
        </authorList>
    </citation>
    <scope>NUCLEOTIDE SEQUENCE</scope>
    <source>
        <strain evidence="8">K377</strain>
        <plasmid evidence="8">unnamed3</plasmid>
    </source>
</reference>
<geneLocation type="plasmid" evidence="8">
    <name>unnamed3</name>
</geneLocation>
<organism evidence="8 9">
    <name type="scientific">Agrobacterium vitis</name>
    <name type="common">Rhizobium vitis</name>
    <dbReference type="NCBI Taxonomy" id="373"/>
    <lineage>
        <taxon>Bacteria</taxon>
        <taxon>Pseudomonadati</taxon>
        <taxon>Pseudomonadota</taxon>
        <taxon>Alphaproteobacteria</taxon>
        <taxon>Hyphomicrobiales</taxon>
        <taxon>Rhizobiaceae</taxon>
        <taxon>Rhizobium/Agrobacterium group</taxon>
        <taxon>Agrobacterium</taxon>
    </lineage>
</organism>
<evidence type="ECO:0000256" key="4">
    <source>
        <dbReference type="ARBA" id="ARBA00023033"/>
    </source>
</evidence>
<keyword evidence="1 6" id="KW-0285">Flavoprotein</keyword>